<sequence length="39" mass="4400">MCAIHGILWSSTSLIKEMLNQAHHRGPDGNGHWQDEDIT</sequence>
<evidence type="ECO:0000313" key="3">
    <source>
        <dbReference type="EMBL" id="SVC23084.1"/>
    </source>
</evidence>
<dbReference type="AlphaFoldDB" id="A0A382KDL1"/>
<dbReference type="PROSITE" id="PS51278">
    <property type="entry name" value="GATASE_TYPE_2"/>
    <property type="match status" value="1"/>
</dbReference>
<dbReference type="EMBL" id="UINC01080286">
    <property type="protein sequence ID" value="SVC23084.1"/>
    <property type="molecule type" value="Genomic_DNA"/>
</dbReference>
<protein>
    <recommendedName>
        <fullName evidence="2">Glutamine amidotransferase type-2 domain-containing protein</fullName>
    </recommendedName>
</protein>
<proteinExistence type="predicted"/>
<gene>
    <name evidence="3" type="ORF">METZ01_LOCUS275938</name>
</gene>
<evidence type="ECO:0000256" key="1">
    <source>
        <dbReference type="SAM" id="MobiDB-lite"/>
    </source>
</evidence>
<dbReference type="InterPro" id="IPR017932">
    <property type="entry name" value="GATase_2_dom"/>
</dbReference>
<dbReference type="SUPFAM" id="SSF56235">
    <property type="entry name" value="N-terminal nucleophile aminohydrolases (Ntn hydrolases)"/>
    <property type="match status" value="1"/>
</dbReference>
<reference evidence="3" key="1">
    <citation type="submission" date="2018-05" db="EMBL/GenBank/DDBJ databases">
        <authorList>
            <person name="Lanie J.A."/>
            <person name="Ng W.-L."/>
            <person name="Kazmierczak K.M."/>
            <person name="Andrzejewski T.M."/>
            <person name="Davidsen T.M."/>
            <person name="Wayne K.J."/>
            <person name="Tettelin H."/>
            <person name="Glass J.I."/>
            <person name="Rusch D."/>
            <person name="Podicherti R."/>
            <person name="Tsui H.-C.T."/>
            <person name="Winkler M.E."/>
        </authorList>
    </citation>
    <scope>NUCLEOTIDE SEQUENCE</scope>
</reference>
<evidence type="ECO:0000259" key="2">
    <source>
        <dbReference type="PROSITE" id="PS51278"/>
    </source>
</evidence>
<organism evidence="3">
    <name type="scientific">marine metagenome</name>
    <dbReference type="NCBI Taxonomy" id="408172"/>
    <lineage>
        <taxon>unclassified sequences</taxon>
        <taxon>metagenomes</taxon>
        <taxon>ecological metagenomes</taxon>
    </lineage>
</organism>
<name>A0A382KDL1_9ZZZZ</name>
<feature type="domain" description="Glutamine amidotransferase type-2" evidence="2">
    <location>
        <begin position="2"/>
        <end position="39"/>
    </location>
</feature>
<accession>A0A382KDL1</accession>
<feature type="region of interest" description="Disordered" evidence="1">
    <location>
        <begin position="20"/>
        <end position="39"/>
    </location>
</feature>
<dbReference type="InterPro" id="IPR029055">
    <property type="entry name" value="Ntn_hydrolases_N"/>
</dbReference>
<feature type="non-terminal residue" evidence="3">
    <location>
        <position position="39"/>
    </location>
</feature>